<gene>
    <name evidence="1" type="ORF">NG42_21540</name>
    <name evidence="2" type="ORF">NG43_21500</name>
</gene>
<dbReference type="AlphaFoldDB" id="A0A0L7SUW2"/>
<keyword evidence="4" id="KW-1185">Reference proteome</keyword>
<evidence type="ECO:0000313" key="3">
    <source>
        <dbReference type="Proteomes" id="UP000036851"/>
    </source>
</evidence>
<evidence type="ECO:0000313" key="1">
    <source>
        <dbReference type="EMBL" id="KOC86927.1"/>
    </source>
</evidence>
<dbReference type="Proteomes" id="UP000037088">
    <property type="component" value="Unassembled WGS sequence"/>
</dbReference>
<evidence type="ECO:0000313" key="4">
    <source>
        <dbReference type="Proteomes" id="UP000037088"/>
    </source>
</evidence>
<name>A0A0L7SUW2_9GAMM</name>
<dbReference type="EMBL" id="JRXE01000056">
    <property type="protein sequence ID" value="KOC86927.1"/>
    <property type="molecule type" value="Genomic_DNA"/>
</dbReference>
<dbReference type="Proteomes" id="UP000036851">
    <property type="component" value="Unassembled WGS sequence"/>
</dbReference>
<comment type="caution">
    <text evidence="1">The sequence shown here is derived from an EMBL/GenBank/DDBJ whole genome shotgun (WGS) entry which is preliminary data.</text>
</comment>
<sequence>MLYPINKLSRSVFDKTHYPSIAFIMRKQISQPAIKHLSCKIKESQATALMNITKAQILSKRSMTTASVATTGS</sequence>
<organism evidence="1 4">
    <name type="scientific">Winslowiella iniecta</name>
    <dbReference type="NCBI Taxonomy" id="1560201"/>
    <lineage>
        <taxon>Bacteria</taxon>
        <taxon>Pseudomonadati</taxon>
        <taxon>Pseudomonadota</taxon>
        <taxon>Gammaproteobacteria</taxon>
        <taxon>Enterobacterales</taxon>
        <taxon>Erwiniaceae</taxon>
        <taxon>Winslowiella</taxon>
    </lineage>
</organism>
<reference evidence="3 4" key="1">
    <citation type="journal article" date="2015" name="Int. J. Syst. Evol. Microbiol.">
        <title>Erwinia iniecta sp. nov., isolated from Russian wheat aphids (Diuraphis noxia).</title>
        <authorList>
            <person name="Campillo T."/>
            <person name="Luna E."/>
            <person name="Portier P."/>
            <person name="Fischer-Le Saux M."/>
            <person name="Lapitan N."/>
            <person name="Tisserat N.A."/>
            <person name="Leach J.E."/>
        </authorList>
    </citation>
    <scope>NUCLEOTIDE SEQUENCE [LARGE SCALE GENOMIC DNA]</scope>
    <source>
        <strain evidence="1 4">B120</strain>
        <strain evidence="2 3">B149</strain>
    </source>
</reference>
<evidence type="ECO:0000313" key="2">
    <source>
        <dbReference type="EMBL" id="KOC87328.1"/>
    </source>
</evidence>
<protein>
    <submittedName>
        <fullName evidence="1">Uncharacterized protein</fullName>
    </submittedName>
</protein>
<dbReference type="PATRIC" id="fig|1560201.3.peg.4571"/>
<dbReference type="EMBL" id="JRXF01000071">
    <property type="protein sequence ID" value="KOC87328.1"/>
    <property type="molecule type" value="Genomic_DNA"/>
</dbReference>
<proteinExistence type="predicted"/>
<accession>A0A0L7SUW2</accession>